<keyword evidence="3" id="KW-1185">Reference proteome</keyword>
<accession>A0AA39UZB3</accession>
<feature type="region of interest" description="Disordered" evidence="1">
    <location>
        <begin position="391"/>
        <end position="413"/>
    </location>
</feature>
<proteinExistence type="predicted"/>
<evidence type="ECO:0000313" key="2">
    <source>
        <dbReference type="EMBL" id="KAK0509743.1"/>
    </source>
</evidence>
<dbReference type="EMBL" id="JAFEKC020000018">
    <property type="protein sequence ID" value="KAK0509743.1"/>
    <property type="molecule type" value="Genomic_DNA"/>
</dbReference>
<organism evidence="2 3">
    <name type="scientific">Cladonia borealis</name>
    <dbReference type="NCBI Taxonomy" id="184061"/>
    <lineage>
        <taxon>Eukaryota</taxon>
        <taxon>Fungi</taxon>
        <taxon>Dikarya</taxon>
        <taxon>Ascomycota</taxon>
        <taxon>Pezizomycotina</taxon>
        <taxon>Lecanoromycetes</taxon>
        <taxon>OSLEUM clade</taxon>
        <taxon>Lecanoromycetidae</taxon>
        <taxon>Lecanorales</taxon>
        <taxon>Lecanorineae</taxon>
        <taxon>Cladoniaceae</taxon>
        <taxon>Cladonia</taxon>
    </lineage>
</organism>
<name>A0AA39UZB3_9LECA</name>
<evidence type="ECO:0000313" key="3">
    <source>
        <dbReference type="Proteomes" id="UP001166286"/>
    </source>
</evidence>
<dbReference type="AlphaFoldDB" id="A0AA39UZB3"/>
<gene>
    <name evidence="2" type="ORF">JMJ35_008137</name>
</gene>
<sequence length="466" mass="52555">MDARTRDKYSTFLEEDWARLGYLDPPSSREYGLGLTLLKLPLFHHKHHSRPIVGHVIWSQYTDIQYEKLCSELDPALRLASAMLQTPASLDLIYKIIYGPRRFPRERMDYEGQPVFEIESLESNETRRNMAKKALNRLAESLSFIAENPKEDGNKNCDATVSHSLALHSYGINIADDSGTPRGIASTIRLDRSHLSKLTQLLDQNGENTSQILTLQFKLAVSICHNIIHAISHAADLALLLDAIMESTYRDLATLENTSRSKERVVTNEPFLETETVAELGYSWENAVLGGTVQWANQVDHPLFFSKWPSFLTDGDYPRRAAYSRTATQYVVPLHYLRNIHRQEFWDGMKAGDTTALHIQELVGILVTNPDADIDNLSSTEPGLKEIEKHNNEGPDSFRVVGNTAGGDPSGSRANEILTERMQRVSENKKSIRAGKLHIVNQINTEAVNARRRLQKVRKDRSAVGI</sequence>
<protein>
    <submittedName>
        <fullName evidence="2">Uncharacterized protein</fullName>
    </submittedName>
</protein>
<evidence type="ECO:0000256" key="1">
    <source>
        <dbReference type="SAM" id="MobiDB-lite"/>
    </source>
</evidence>
<reference evidence="2" key="1">
    <citation type="submission" date="2023-03" db="EMBL/GenBank/DDBJ databases">
        <title>Complete genome of Cladonia borealis.</title>
        <authorList>
            <person name="Park H."/>
        </authorList>
    </citation>
    <scope>NUCLEOTIDE SEQUENCE</scope>
    <source>
        <strain evidence="2">ANT050790</strain>
    </source>
</reference>
<comment type="caution">
    <text evidence="2">The sequence shown here is derived from an EMBL/GenBank/DDBJ whole genome shotgun (WGS) entry which is preliminary data.</text>
</comment>
<dbReference type="Proteomes" id="UP001166286">
    <property type="component" value="Unassembled WGS sequence"/>
</dbReference>